<dbReference type="AlphaFoldDB" id="A0AAW3ZG67"/>
<dbReference type="GO" id="GO:1990904">
    <property type="term" value="C:ribonucleoprotein complex"/>
    <property type="evidence" value="ECO:0007669"/>
    <property type="project" value="UniProtKB-KW"/>
</dbReference>
<dbReference type="InterPro" id="IPR034704">
    <property type="entry name" value="Ribosomal_bL28/bL31-like_sf"/>
</dbReference>
<keyword evidence="4 6" id="KW-0689">Ribosomal protein</keyword>
<dbReference type="HAMAP" id="MF_00502">
    <property type="entry name" value="Ribosomal_bL31_2"/>
    <property type="match status" value="1"/>
</dbReference>
<dbReference type="Gene3D" id="4.10.830.30">
    <property type="entry name" value="Ribosomal protein L31"/>
    <property type="match status" value="1"/>
</dbReference>
<keyword evidence="5 6" id="KW-0687">Ribonucleoprotein</keyword>
<comment type="similarity">
    <text evidence="1 6">Belongs to the bacterial ribosomal protein bL31 family. Type B subfamily.</text>
</comment>
<dbReference type="RefSeq" id="WP_192028366.1">
    <property type="nucleotide sequence ID" value="NZ_JACYTR010000006.1"/>
</dbReference>
<dbReference type="NCBIfam" id="TIGR00105">
    <property type="entry name" value="L31"/>
    <property type="match status" value="1"/>
</dbReference>
<gene>
    <name evidence="6" type="primary">rpmE2</name>
    <name evidence="7" type="ORF">IFO71_04605</name>
</gene>
<organism evidence="7 8">
    <name type="scientific">Pseudomarimonas arenosa</name>
    <dbReference type="NCBI Taxonomy" id="2774145"/>
    <lineage>
        <taxon>Bacteria</taxon>
        <taxon>Pseudomonadati</taxon>
        <taxon>Pseudomonadota</taxon>
        <taxon>Gammaproteobacteria</taxon>
        <taxon>Lysobacterales</taxon>
        <taxon>Lysobacteraceae</taxon>
        <taxon>Pseudomarimonas</taxon>
    </lineage>
</organism>
<evidence type="ECO:0000313" key="7">
    <source>
        <dbReference type="EMBL" id="MBD8525016.1"/>
    </source>
</evidence>
<dbReference type="GO" id="GO:0006412">
    <property type="term" value="P:translation"/>
    <property type="evidence" value="ECO:0007669"/>
    <property type="project" value="UniProtKB-UniRule"/>
</dbReference>
<name>A0AAW3ZG67_9GAMM</name>
<dbReference type="NCBIfam" id="NF002462">
    <property type="entry name" value="PRK01678.1"/>
    <property type="match status" value="1"/>
</dbReference>
<evidence type="ECO:0000313" key="8">
    <source>
        <dbReference type="Proteomes" id="UP000613768"/>
    </source>
</evidence>
<evidence type="ECO:0000256" key="5">
    <source>
        <dbReference type="ARBA" id="ARBA00023274"/>
    </source>
</evidence>
<dbReference type="Pfam" id="PF01197">
    <property type="entry name" value="Ribosomal_L31"/>
    <property type="match status" value="1"/>
</dbReference>
<dbReference type="GO" id="GO:0005840">
    <property type="term" value="C:ribosome"/>
    <property type="evidence" value="ECO:0007669"/>
    <property type="project" value="UniProtKB-KW"/>
</dbReference>
<comment type="subunit">
    <text evidence="3 6">Part of the 50S ribosomal subunit.</text>
</comment>
<dbReference type="InterPro" id="IPR042105">
    <property type="entry name" value="Ribosomal_bL31_sf"/>
</dbReference>
<dbReference type="GO" id="GO:0003735">
    <property type="term" value="F:structural constituent of ribosome"/>
    <property type="evidence" value="ECO:0007669"/>
    <property type="project" value="InterPro"/>
</dbReference>
<evidence type="ECO:0000256" key="4">
    <source>
        <dbReference type="ARBA" id="ARBA00022980"/>
    </source>
</evidence>
<comment type="similarity">
    <text evidence="2">Belongs to the bacterial ribosomal protein bL31 family. Type A subfamily.</text>
</comment>
<keyword evidence="8" id="KW-1185">Reference proteome</keyword>
<dbReference type="EMBL" id="JACYTR010000006">
    <property type="protein sequence ID" value="MBD8525016.1"/>
    <property type="molecule type" value="Genomic_DNA"/>
</dbReference>
<evidence type="ECO:0000256" key="6">
    <source>
        <dbReference type="HAMAP-Rule" id="MF_00502"/>
    </source>
</evidence>
<dbReference type="PROSITE" id="PS01143">
    <property type="entry name" value="RIBOSOMAL_L31"/>
    <property type="match status" value="1"/>
</dbReference>
<evidence type="ECO:0000256" key="3">
    <source>
        <dbReference type="ARBA" id="ARBA00011838"/>
    </source>
</evidence>
<dbReference type="SUPFAM" id="SSF143800">
    <property type="entry name" value="L28p-like"/>
    <property type="match status" value="1"/>
</dbReference>
<proteinExistence type="inferred from homology"/>
<sequence>MRADIHPDYRAVVFQDVSSDFAFLTRSTLKSNESIKWEDGEEYPLIKVEISSASHPFYTGKHKIVDTSGRVDKFRRRYAQK</sequence>
<dbReference type="PANTHER" id="PTHR33280">
    <property type="entry name" value="50S RIBOSOMAL PROTEIN L31, CHLOROPLASTIC"/>
    <property type="match status" value="1"/>
</dbReference>
<comment type="caution">
    <text evidence="7">The sequence shown here is derived from an EMBL/GenBank/DDBJ whole genome shotgun (WGS) entry which is preliminary data.</text>
</comment>
<dbReference type="Proteomes" id="UP000613768">
    <property type="component" value="Unassembled WGS sequence"/>
</dbReference>
<dbReference type="PRINTS" id="PR01249">
    <property type="entry name" value="RIBOSOMALL31"/>
</dbReference>
<accession>A0AAW3ZG67</accession>
<protein>
    <recommendedName>
        <fullName evidence="6">Large ribosomal subunit protein bL31B</fullName>
    </recommendedName>
</protein>
<dbReference type="InterPro" id="IPR027493">
    <property type="entry name" value="Ribosomal_bL31_B"/>
</dbReference>
<evidence type="ECO:0000256" key="2">
    <source>
        <dbReference type="ARBA" id="ARBA00009296"/>
    </source>
</evidence>
<dbReference type="PANTHER" id="PTHR33280:SF6">
    <property type="entry name" value="LARGE RIBOSOMAL SUBUNIT PROTEIN BL31A"/>
    <property type="match status" value="1"/>
</dbReference>
<reference evidence="7 8" key="1">
    <citation type="submission" date="2020-09" db="EMBL/GenBank/DDBJ databases">
        <title>Pseudoxanthomonas sp. CAU 1598 isolated from sand of Yaerae Beach.</title>
        <authorList>
            <person name="Kim W."/>
        </authorList>
    </citation>
    <scope>NUCLEOTIDE SEQUENCE [LARGE SCALE GENOMIC DNA]</scope>
    <source>
        <strain evidence="7 8">CAU 1598</strain>
    </source>
</reference>
<evidence type="ECO:0000256" key="1">
    <source>
        <dbReference type="ARBA" id="ARBA00008196"/>
    </source>
</evidence>
<dbReference type="InterPro" id="IPR002150">
    <property type="entry name" value="Ribosomal_bL31"/>
</dbReference>